<reference evidence="2" key="1">
    <citation type="journal article" date="2023" name="Mol. Phylogenet. Evol.">
        <title>Genome-scale phylogeny and comparative genomics of the fungal order Sordariales.</title>
        <authorList>
            <person name="Hensen N."/>
            <person name="Bonometti L."/>
            <person name="Westerberg I."/>
            <person name="Brannstrom I.O."/>
            <person name="Guillou S."/>
            <person name="Cros-Aarteil S."/>
            <person name="Calhoun S."/>
            <person name="Haridas S."/>
            <person name="Kuo A."/>
            <person name="Mondo S."/>
            <person name="Pangilinan J."/>
            <person name="Riley R."/>
            <person name="LaButti K."/>
            <person name="Andreopoulos B."/>
            <person name="Lipzen A."/>
            <person name="Chen C."/>
            <person name="Yan M."/>
            <person name="Daum C."/>
            <person name="Ng V."/>
            <person name="Clum A."/>
            <person name="Steindorff A."/>
            <person name="Ohm R.A."/>
            <person name="Martin F."/>
            <person name="Silar P."/>
            <person name="Natvig D.O."/>
            <person name="Lalanne C."/>
            <person name="Gautier V."/>
            <person name="Ament-Velasquez S.L."/>
            <person name="Kruys A."/>
            <person name="Hutchinson M.I."/>
            <person name="Powell A.J."/>
            <person name="Barry K."/>
            <person name="Miller A.N."/>
            <person name="Grigoriev I.V."/>
            <person name="Debuchy R."/>
            <person name="Gladieux P."/>
            <person name="Hiltunen Thoren M."/>
            <person name="Johannesson H."/>
        </authorList>
    </citation>
    <scope>NUCLEOTIDE SEQUENCE</scope>
    <source>
        <strain evidence="2">PSN309</strain>
    </source>
</reference>
<feature type="region of interest" description="Disordered" evidence="1">
    <location>
        <begin position="227"/>
        <end position="249"/>
    </location>
</feature>
<evidence type="ECO:0000313" key="3">
    <source>
        <dbReference type="Proteomes" id="UP001302126"/>
    </source>
</evidence>
<dbReference type="AlphaFoldDB" id="A0AAN6WXC9"/>
<gene>
    <name evidence="2" type="ORF">QBC35DRAFT_219314</name>
</gene>
<dbReference type="Proteomes" id="UP001302126">
    <property type="component" value="Unassembled WGS sequence"/>
</dbReference>
<name>A0AAN6WXC9_9PEZI</name>
<dbReference type="EMBL" id="MU864396">
    <property type="protein sequence ID" value="KAK4187872.1"/>
    <property type="molecule type" value="Genomic_DNA"/>
</dbReference>
<reference evidence="2" key="2">
    <citation type="submission" date="2023-05" db="EMBL/GenBank/DDBJ databases">
        <authorList>
            <consortium name="Lawrence Berkeley National Laboratory"/>
            <person name="Steindorff A."/>
            <person name="Hensen N."/>
            <person name="Bonometti L."/>
            <person name="Westerberg I."/>
            <person name="Brannstrom I.O."/>
            <person name="Guillou S."/>
            <person name="Cros-Aarteil S."/>
            <person name="Calhoun S."/>
            <person name="Haridas S."/>
            <person name="Kuo A."/>
            <person name="Mondo S."/>
            <person name="Pangilinan J."/>
            <person name="Riley R."/>
            <person name="Labutti K."/>
            <person name="Andreopoulos B."/>
            <person name="Lipzen A."/>
            <person name="Chen C."/>
            <person name="Yanf M."/>
            <person name="Daum C."/>
            <person name="Ng V."/>
            <person name="Clum A."/>
            <person name="Ohm R."/>
            <person name="Martin F."/>
            <person name="Silar P."/>
            <person name="Natvig D."/>
            <person name="Lalanne C."/>
            <person name="Gautier V."/>
            <person name="Ament-Velasquez S.L."/>
            <person name="Kruys A."/>
            <person name="Hutchinson M.I."/>
            <person name="Powell A.J."/>
            <person name="Barry K."/>
            <person name="Miller A.N."/>
            <person name="Grigoriev I.V."/>
            <person name="Debuchy R."/>
            <person name="Gladieux P."/>
            <person name="Thoren M.H."/>
            <person name="Johannesson H."/>
        </authorList>
    </citation>
    <scope>NUCLEOTIDE SEQUENCE</scope>
    <source>
        <strain evidence="2">PSN309</strain>
    </source>
</reference>
<accession>A0AAN6WXC9</accession>
<protein>
    <submittedName>
        <fullName evidence="2">Uncharacterized protein</fullName>
    </submittedName>
</protein>
<keyword evidence="3" id="KW-1185">Reference proteome</keyword>
<organism evidence="2 3">
    <name type="scientific">Podospora australis</name>
    <dbReference type="NCBI Taxonomy" id="1536484"/>
    <lineage>
        <taxon>Eukaryota</taxon>
        <taxon>Fungi</taxon>
        <taxon>Dikarya</taxon>
        <taxon>Ascomycota</taxon>
        <taxon>Pezizomycotina</taxon>
        <taxon>Sordariomycetes</taxon>
        <taxon>Sordariomycetidae</taxon>
        <taxon>Sordariales</taxon>
        <taxon>Podosporaceae</taxon>
        <taxon>Podospora</taxon>
    </lineage>
</organism>
<comment type="caution">
    <text evidence="2">The sequence shown here is derived from an EMBL/GenBank/DDBJ whole genome shotgun (WGS) entry which is preliminary data.</text>
</comment>
<evidence type="ECO:0000256" key="1">
    <source>
        <dbReference type="SAM" id="MobiDB-lite"/>
    </source>
</evidence>
<feature type="compositionally biased region" description="Polar residues" evidence="1">
    <location>
        <begin position="240"/>
        <end position="249"/>
    </location>
</feature>
<evidence type="ECO:0000313" key="2">
    <source>
        <dbReference type="EMBL" id="KAK4187872.1"/>
    </source>
</evidence>
<proteinExistence type="predicted"/>
<sequence length="267" mass="30277">MMGQDRSRVPLSPTVWWSLAVILDWDKIHQFFRWEIQKNIEENNHRKASSVFRIPLREVRCDATVLQQLAAAVLRNSSSTRAALRSQFRIFWRVVLVGGAWAGRREYLVTGVLCLVPENGINDEGNKIDGSSEVIFNLHPKNSGRDQVSTHPRHTNNRIVPSKQLRLAKTHACLSCSVPHQQIAVRLCLARGGEMQRWWCTVEGFVATALFHAGGWGQRMEIPVAGENKKTASPPRPNMPNEQNENTNRSIIVHLSTNKAPLKSHWK</sequence>